<sequence>MRLLHTRTLQLENFLGTVPPYAILSHTWEKEEVTLEDMKPGGRPKEMQGYHKLKRSARLARHEGYEYIWIDTCCIDKSSSAELSEAINSMFQWYKESAICYAYLADVADINDIDSQESCFRKSRWFTRGWTLQEMIAPKEVVFLGNSWSRLGTRLSLANTIESVTKVPETILMGKRFDGTSAAARMSWASERITTRPEDMAYCLLGLFDVNMPLLYGEGQEKAFMRLQQEFLKASDDETLFAWRVDSEEVAAKPCWGLLAASPRYFKRANELQEPRSKTRIVNHPTEVTNRGLRVELSLDPMPGDASGSIFLAVLQCAYYDNNYRESFIAIVLQRLSSFEQQYTRIVPDIILHADVGFIELPINSLSPVSREWYQRSGLLYGDTVRVRASHADPQGQLIFVRPVPRVAELAAGIYFYPETQLRVAVEGTILVTVSWLQEPWEKWGDPGNMASFYYMVYFHHALAHLGILPLELAVKNLQGRKALGCLKLSLTKTNKDGVRAWETSTYLVVGMEAIPPNPFGTPAGYTRPWYSFANGVDGNAIMKRFTDSDSCEPTPLFALPDWLLLEAEFGVGKRFSRVCHRLDLFITKPCV</sequence>
<dbReference type="Pfam" id="PF06985">
    <property type="entry name" value="HET"/>
    <property type="match status" value="1"/>
</dbReference>
<dbReference type="AlphaFoldDB" id="A0AAJ0BFS2"/>
<evidence type="ECO:0000313" key="3">
    <source>
        <dbReference type="Proteomes" id="UP001239445"/>
    </source>
</evidence>
<reference evidence="2" key="1">
    <citation type="submission" date="2023-06" db="EMBL/GenBank/DDBJ databases">
        <title>Genome-scale phylogeny and comparative genomics of the fungal order Sordariales.</title>
        <authorList>
            <consortium name="Lawrence Berkeley National Laboratory"/>
            <person name="Hensen N."/>
            <person name="Bonometti L."/>
            <person name="Westerberg I."/>
            <person name="Brannstrom I.O."/>
            <person name="Guillou S."/>
            <person name="Cros-Aarteil S."/>
            <person name="Calhoun S."/>
            <person name="Haridas S."/>
            <person name="Kuo A."/>
            <person name="Mondo S."/>
            <person name="Pangilinan J."/>
            <person name="Riley R."/>
            <person name="Labutti K."/>
            <person name="Andreopoulos B."/>
            <person name="Lipzen A."/>
            <person name="Chen C."/>
            <person name="Yanf M."/>
            <person name="Daum C."/>
            <person name="Ng V."/>
            <person name="Clum A."/>
            <person name="Steindorff A."/>
            <person name="Ohm R."/>
            <person name="Martin F."/>
            <person name="Silar P."/>
            <person name="Natvig D."/>
            <person name="Lalanne C."/>
            <person name="Gautier V."/>
            <person name="Ament-Velasquez S.L."/>
            <person name="Kruys A."/>
            <person name="Hutchinson M.I."/>
            <person name="Powell A.J."/>
            <person name="Barry K."/>
            <person name="Miller A.N."/>
            <person name="Grigoriev I.V."/>
            <person name="Debuchy R."/>
            <person name="Gladieux P."/>
            <person name="Thoren M.H."/>
            <person name="Johannesson H."/>
        </authorList>
    </citation>
    <scope>NUCLEOTIDE SEQUENCE</scope>
    <source>
        <strain evidence="2">PSN4</strain>
    </source>
</reference>
<evidence type="ECO:0000259" key="1">
    <source>
        <dbReference type="Pfam" id="PF06985"/>
    </source>
</evidence>
<keyword evidence="3" id="KW-1185">Reference proteome</keyword>
<dbReference type="PANTHER" id="PTHR10622">
    <property type="entry name" value="HET DOMAIN-CONTAINING PROTEIN"/>
    <property type="match status" value="1"/>
</dbReference>
<gene>
    <name evidence="2" type="ORF">QBC47DRAFT_378580</name>
</gene>
<accession>A0AAJ0BFS2</accession>
<comment type="caution">
    <text evidence="2">The sequence shown here is derived from an EMBL/GenBank/DDBJ whole genome shotgun (WGS) entry which is preliminary data.</text>
</comment>
<feature type="domain" description="Heterokaryon incompatibility" evidence="1">
    <location>
        <begin position="21"/>
        <end position="107"/>
    </location>
</feature>
<evidence type="ECO:0000313" key="2">
    <source>
        <dbReference type="EMBL" id="KAK1757187.1"/>
    </source>
</evidence>
<dbReference type="InterPro" id="IPR010730">
    <property type="entry name" value="HET"/>
</dbReference>
<proteinExistence type="predicted"/>
<name>A0AAJ0BFS2_9PEZI</name>
<dbReference type="PANTHER" id="PTHR10622:SF10">
    <property type="entry name" value="HET DOMAIN-CONTAINING PROTEIN"/>
    <property type="match status" value="1"/>
</dbReference>
<organism evidence="2 3">
    <name type="scientific">Echria macrotheca</name>
    <dbReference type="NCBI Taxonomy" id="438768"/>
    <lineage>
        <taxon>Eukaryota</taxon>
        <taxon>Fungi</taxon>
        <taxon>Dikarya</taxon>
        <taxon>Ascomycota</taxon>
        <taxon>Pezizomycotina</taxon>
        <taxon>Sordariomycetes</taxon>
        <taxon>Sordariomycetidae</taxon>
        <taxon>Sordariales</taxon>
        <taxon>Schizotheciaceae</taxon>
        <taxon>Echria</taxon>
    </lineage>
</organism>
<protein>
    <submittedName>
        <fullName evidence="2">HET-domain-containing protein</fullName>
    </submittedName>
</protein>
<dbReference type="EMBL" id="MU839831">
    <property type="protein sequence ID" value="KAK1757187.1"/>
    <property type="molecule type" value="Genomic_DNA"/>
</dbReference>
<dbReference type="Proteomes" id="UP001239445">
    <property type="component" value="Unassembled WGS sequence"/>
</dbReference>